<protein>
    <submittedName>
        <fullName evidence="2">Uncharacterized protein</fullName>
    </submittedName>
</protein>
<evidence type="ECO:0000256" key="1">
    <source>
        <dbReference type="SAM" id="MobiDB-lite"/>
    </source>
</evidence>
<feature type="region of interest" description="Disordered" evidence="1">
    <location>
        <begin position="1"/>
        <end position="26"/>
    </location>
</feature>
<proteinExistence type="predicted"/>
<evidence type="ECO:0000313" key="3">
    <source>
        <dbReference type="Proteomes" id="UP000472241"/>
    </source>
</evidence>
<dbReference type="Ensembl" id="ENSLCNT00005015585.1">
    <property type="protein sequence ID" value="ENSLCNP00005013938.1"/>
    <property type="gene ID" value="ENSLCNG00005009144.1"/>
</dbReference>
<dbReference type="AlphaFoldDB" id="A0A667H0S2"/>
<keyword evidence="3" id="KW-1185">Reference proteome</keyword>
<organism evidence="2 3">
    <name type="scientific">Lynx canadensis</name>
    <name type="common">Canada lynx</name>
    <name type="synonym">Felis canadensis</name>
    <dbReference type="NCBI Taxonomy" id="61383"/>
    <lineage>
        <taxon>Eukaryota</taxon>
        <taxon>Metazoa</taxon>
        <taxon>Chordata</taxon>
        <taxon>Craniata</taxon>
        <taxon>Vertebrata</taxon>
        <taxon>Euteleostomi</taxon>
        <taxon>Mammalia</taxon>
        <taxon>Eutheria</taxon>
        <taxon>Laurasiatheria</taxon>
        <taxon>Carnivora</taxon>
        <taxon>Feliformia</taxon>
        <taxon>Felidae</taxon>
        <taxon>Felinae</taxon>
        <taxon>Lynx</taxon>
    </lineage>
</organism>
<name>A0A667H0S2_LYNCA</name>
<evidence type="ECO:0000313" key="2">
    <source>
        <dbReference type="Ensembl" id="ENSLCNP00005013938.1"/>
    </source>
</evidence>
<sequence>MSQADFDKAGEDAKHPKTKSADNEMTFPYSRYKQTTADDTNSVAWAVGSQRQGQVGCLESAKRDFQGRCH</sequence>
<feature type="compositionally biased region" description="Basic and acidic residues" evidence="1">
    <location>
        <begin position="1"/>
        <end position="22"/>
    </location>
</feature>
<dbReference type="Proteomes" id="UP000472241">
    <property type="component" value="Unplaced"/>
</dbReference>
<reference evidence="2" key="2">
    <citation type="submission" date="2025-09" db="UniProtKB">
        <authorList>
            <consortium name="Ensembl"/>
        </authorList>
    </citation>
    <scope>IDENTIFICATION</scope>
</reference>
<accession>A0A667H0S2</accession>
<reference evidence="2" key="1">
    <citation type="submission" date="2025-08" db="UniProtKB">
        <authorList>
            <consortium name="Ensembl"/>
        </authorList>
    </citation>
    <scope>IDENTIFICATION</scope>
</reference>